<proteinExistence type="inferred from homology"/>
<feature type="signal peptide" evidence="4">
    <location>
        <begin position="1"/>
        <end position="22"/>
    </location>
</feature>
<dbReference type="PRINTS" id="PR00878">
    <property type="entry name" value="CHOLNESTRASE"/>
</dbReference>
<evidence type="ECO:0000313" key="7">
    <source>
        <dbReference type="RefSeq" id="XP_033456213.1"/>
    </source>
</evidence>
<dbReference type="PANTHER" id="PTHR11559">
    <property type="entry name" value="CARBOXYLESTERASE"/>
    <property type="match status" value="1"/>
</dbReference>
<evidence type="ECO:0000256" key="1">
    <source>
        <dbReference type="ARBA" id="ARBA00005964"/>
    </source>
</evidence>
<feature type="domain" description="Carboxylesterase type B" evidence="5">
    <location>
        <begin position="27"/>
        <end position="482"/>
    </location>
</feature>
<dbReference type="PROSITE" id="PS00122">
    <property type="entry name" value="CARBOXYLESTERASE_B_1"/>
    <property type="match status" value="1"/>
</dbReference>
<organism evidence="7">
    <name type="scientific">Dissoconium aciculare CBS 342.82</name>
    <dbReference type="NCBI Taxonomy" id="1314786"/>
    <lineage>
        <taxon>Eukaryota</taxon>
        <taxon>Fungi</taxon>
        <taxon>Dikarya</taxon>
        <taxon>Ascomycota</taxon>
        <taxon>Pezizomycotina</taxon>
        <taxon>Dothideomycetes</taxon>
        <taxon>Dothideomycetidae</taxon>
        <taxon>Mycosphaerellales</taxon>
        <taxon>Dissoconiaceae</taxon>
        <taxon>Dissoconium</taxon>
    </lineage>
</organism>
<dbReference type="InterPro" id="IPR050309">
    <property type="entry name" value="Type-B_Carboxylest/Lipase"/>
</dbReference>
<dbReference type="RefSeq" id="XP_033456213.1">
    <property type="nucleotide sequence ID" value="XM_033605771.1"/>
</dbReference>
<accession>A0A6J3LX13</accession>
<evidence type="ECO:0000256" key="4">
    <source>
        <dbReference type="RuleBase" id="RU361235"/>
    </source>
</evidence>
<dbReference type="InterPro" id="IPR000997">
    <property type="entry name" value="Cholinesterase"/>
</dbReference>
<reference evidence="7" key="2">
    <citation type="submission" date="2020-04" db="EMBL/GenBank/DDBJ databases">
        <authorList>
            <consortium name="NCBI Genome Project"/>
        </authorList>
    </citation>
    <scope>NUCLEOTIDE SEQUENCE</scope>
    <source>
        <strain evidence="7">CBS 342.82</strain>
    </source>
</reference>
<dbReference type="GO" id="GO:0004104">
    <property type="term" value="F:cholinesterase activity"/>
    <property type="evidence" value="ECO:0007669"/>
    <property type="project" value="InterPro"/>
</dbReference>
<feature type="active site" description="Charge relay system" evidence="3">
    <location>
        <position position="341"/>
    </location>
</feature>
<name>A0A6J3LX13_9PEZI</name>
<dbReference type="InterPro" id="IPR019826">
    <property type="entry name" value="Carboxylesterase_B_AS"/>
</dbReference>
<feature type="active site" description="Charge relay system" evidence="3">
    <location>
        <position position="441"/>
    </location>
</feature>
<gene>
    <name evidence="7" type="ORF">K489DRAFT_384078</name>
</gene>
<dbReference type="SUPFAM" id="SSF53474">
    <property type="entry name" value="alpha/beta-Hydrolases"/>
    <property type="match status" value="1"/>
</dbReference>
<dbReference type="Proteomes" id="UP000504637">
    <property type="component" value="Unplaced"/>
</dbReference>
<keyword evidence="6" id="KW-1185">Reference proteome</keyword>
<keyword evidence="2 4" id="KW-0378">Hydrolase</keyword>
<evidence type="ECO:0000313" key="6">
    <source>
        <dbReference type="Proteomes" id="UP000504637"/>
    </source>
</evidence>
<dbReference type="InterPro" id="IPR002018">
    <property type="entry name" value="CarbesteraseB"/>
</dbReference>
<reference evidence="7" key="1">
    <citation type="submission" date="2020-01" db="EMBL/GenBank/DDBJ databases">
        <authorList>
            <consortium name="DOE Joint Genome Institute"/>
            <person name="Haridas S."/>
            <person name="Albert R."/>
            <person name="Binder M."/>
            <person name="Bloem J."/>
            <person name="Labutti K."/>
            <person name="Salamov A."/>
            <person name="Andreopoulos B."/>
            <person name="Baker S.E."/>
            <person name="Barry K."/>
            <person name="Bills G."/>
            <person name="Bluhm B.H."/>
            <person name="Cannon C."/>
            <person name="Castanera R."/>
            <person name="Culley D.E."/>
            <person name="Daum C."/>
            <person name="Ezra D."/>
            <person name="Gonzalez J.B."/>
            <person name="Henrissat B."/>
            <person name="Kuo A."/>
            <person name="Liang C."/>
            <person name="Lipzen A."/>
            <person name="Lutzoni F."/>
            <person name="Magnuson J."/>
            <person name="Mondo S."/>
            <person name="Nolan M."/>
            <person name="Ohm R."/>
            <person name="Pangilinan J."/>
            <person name="Park H.-J."/>
            <person name="Ramirez L."/>
            <person name="Alfaro M."/>
            <person name="Sun H."/>
            <person name="Tritt A."/>
            <person name="Yoshinaga Y."/>
            <person name="Zwiers L.-H."/>
            <person name="Turgeon B.G."/>
            <person name="Goodwin S.B."/>
            <person name="Spatafora J.W."/>
            <person name="Crous P.W."/>
            <person name="Grigoriev I.V."/>
        </authorList>
    </citation>
    <scope>NUCLEOTIDE SEQUENCE</scope>
    <source>
        <strain evidence="7">CBS 342.82</strain>
    </source>
</reference>
<comment type="similarity">
    <text evidence="1 4">Belongs to the type-B carboxylesterase/lipase family.</text>
</comment>
<protein>
    <recommendedName>
        <fullName evidence="4">Carboxylic ester hydrolase</fullName>
        <ecNumber evidence="4">3.1.1.-</ecNumber>
    </recommendedName>
</protein>
<reference evidence="7" key="3">
    <citation type="submission" date="2025-08" db="UniProtKB">
        <authorList>
            <consortium name="RefSeq"/>
        </authorList>
    </citation>
    <scope>IDENTIFICATION</scope>
    <source>
        <strain evidence="7">CBS 342.82</strain>
    </source>
</reference>
<dbReference type="InterPro" id="IPR029058">
    <property type="entry name" value="AB_hydrolase_fold"/>
</dbReference>
<evidence type="ECO:0000256" key="3">
    <source>
        <dbReference type="PIRSR" id="PIRSR600997-1"/>
    </source>
</evidence>
<dbReference type="PROSITE" id="PS00941">
    <property type="entry name" value="CARBOXYLESTERASE_B_2"/>
    <property type="match status" value="1"/>
</dbReference>
<dbReference type="InterPro" id="IPR019819">
    <property type="entry name" value="Carboxylesterase_B_CS"/>
</dbReference>
<dbReference type="GeneID" id="54363571"/>
<feature type="active site" description="Acyl-ester intermediate" evidence="3">
    <location>
        <position position="229"/>
    </location>
</feature>
<evidence type="ECO:0000259" key="5">
    <source>
        <dbReference type="Pfam" id="PF00135"/>
    </source>
</evidence>
<dbReference type="AlphaFoldDB" id="A0A6J3LX13"/>
<feature type="chain" id="PRO_5027140206" description="Carboxylic ester hydrolase" evidence="4">
    <location>
        <begin position="23"/>
        <end position="540"/>
    </location>
</feature>
<sequence>MIKSIALYALLPFLAAAAPAAGTPPANPTVTIASGVIVGTATQVSNQPTVTGYANAYLGVPYASPPLRFAPPTAPQPYQTLTAQTLPPSCLQEFFSGEAGERVRAYFNNPGLPAPAESEDCLYLNVFAPQSASPTNLKSVLFWIYGGNLAFGTASLAYYNGSSLAVNEDVVVVAINYRTNIFGFSNSPEIPVDSQNSGFLDQRFALQWVRDNIQAFGGDPTKVTIFGESAGGFSVKQLLAQPPSPLPFRAAIMESQNALILGSPSANYANVVAHFNCTSAASQLSCLRGVSGPAIQDYITEQGLFFGPVKDKTNVDANTLPAIASGQFARVPVLIGSNKDEFRVFSALFGLNPAAYPNLASLVFDVLGLNISLIEAPLAALYGGTTNLTSDSVNALLTDLAFTCPTQTLSTAIASKQSVNRYYYSASFPNLQLFPNAGSYHSSEIPSVFGTYPLVNELGAATPTQIALSAYMQGVWAGFAKDPGAGAPWPKLGSTLLDVRGLGVLGGRNVPAGLEVRSTASVDAACLLINPVNIAAQRAF</sequence>
<keyword evidence="4" id="KW-0732">Signal</keyword>
<evidence type="ECO:0000256" key="2">
    <source>
        <dbReference type="ARBA" id="ARBA00022801"/>
    </source>
</evidence>
<dbReference type="EC" id="3.1.1.-" evidence="4"/>
<dbReference type="Pfam" id="PF00135">
    <property type="entry name" value="COesterase"/>
    <property type="match status" value="1"/>
</dbReference>
<dbReference type="Gene3D" id="3.40.50.1820">
    <property type="entry name" value="alpha/beta hydrolase"/>
    <property type="match status" value="1"/>
</dbReference>
<dbReference type="OrthoDB" id="408631at2759"/>